<dbReference type="Pfam" id="PF00933">
    <property type="entry name" value="Glyco_hydro_3"/>
    <property type="match status" value="1"/>
</dbReference>
<dbReference type="InParanoid" id="A0A212PRX0"/>
<keyword evidence="7" id="KW-0812">Transmembrane</keyword>
<comment type="similarity">
    <text evidence="2">Belongs to the glycosyl hydrolase 3 family.</text>
</comment>
<keyword evidence="11" id="KW-1185">Reference proteome</keyword>
<keyword evidence="8" id="KW-0732">Signal</keyword>
<dbReference type="GO" id="GO:0005975">
    <property type="term" value="P:carbohydrate metabolic process"/>
    <property type="evidence" value="ECO:0007669"/>
    <property type="project" value="InterPro"/>
</dbReference>
<evidence type="ECO:0000256" key="6">
    <source>
        <dbReference type="SAM" id="MobiDB-lite"/>
    </source>
</evidence>
<dbReference type="GO" id="GO:0004563">
    <property type="term" value="F:beta-N-acetylhexosaminidase activity"/>
    <property type="evidence" value="ECO:0007669"/>
    <property type="project" value="UniProtKB-EC"/>
</dbReference>
<feature type="chain" id="PRO_5012939617" description="beta-N-acetylhexosaminidase" evidence="8">
    <location>
        <begin position="24"/>
        <end position="888"/>
    </location>
</feature>
<dbReference type="AlphaFoldDB" id="A0A212PRX0"/>
<dbReference type="EC" id="3.2.1.52" evidence="3"/>
<dbReference type="InterPro" id="IPR001764">
    <property type="entry name" value="Glyco_hydro_3_N"/>
</dbReference>
<accession>A0A212PRX0</accession>
<evidence type="ECO:0000256" key="7">
    <source>
        <dbReference type="SAM" id="Phobius"/>
    </source>
</evidence>
<feature type="transmembrane region" description="Helical" evidence="7">
    <location>
        <begin position="832"/>
        <end position="852"/>
    </location>
</feature>
<dbReference type="OrthoDB" id="9805821at2"/>
<evidence type="ECO:0000259" key="9">
    <source>
        <dbReference type="Pfam" id="PF00933"/>
    </source>
</evidence>
<keyword evidence="4" id="KW-0378">Hydrolase</keyword>
<feature type="signal peptide" evidence="8">
    <location>
        <begin position="1"/>
        <end position="23"/>
    </location>
</feature>
<organism evidence="10 11">
    <name type="scientific">Thermoflexus hugenholtzii JAD2</name>
    <dbReference type="NCBI Taxonomy" id="877466"/>
    <lineage>
        <taxon>Bacteria</taxon>
        <taxon>Bacillati</taxon>
        <taxon>Chloroflexota</taxon>
        <taxon>Thermoflexia</taxon>
        <taxon>Thermoflexales</taxon>
        <taxon>Thermoflexaceae</taxon>
        <taxon>Thermoflexus</taxon>
    </lineage>
</organism>
<evidence type="ECO:0000256" key="5">
    <source>
        <dbReference type="ARBA" id="ARBA00023295"/>
    </source>
</evidence>
<feature type="region of interest" description="Disordered" evidence="6">
    <location>
        <begin position="761"/>
        <end position="793"/>
    </location>
</feature>
<sequence length="888" mass="94799">MARGIRWLLLVSLALGPLGAAPAAAQGGEDEFIARLLAQMPPEAKVGQLFLITLPGPVARPDHPLRSLLETQRIGGVILSPEQGNFSNVGATPSELFSITVSLQQQAAGLTPFIPLFIGLRQQGDGPPGSAWTAGAMPLPSPLALGATWNPDRAQAVGRALGEELRAVGINLLLGPPLEVLLEPRPDLGDAGVQTFGGDPHWVSRMARAYLSGLAEGSEGRLLVVPGAFPGEGRAYGREERVAILTREDLAAFDLVPFITLMRTSTESGRPLLRAVQVSTMRVRGFGGSAQEWTRPLTVDGAALGALLTLPEIKAWREGGGVLVSPPLGHPVIRNLYADERGEVDFRRAALEAFLAGNDLIWLGALHPDPQESARQAAAVIALFQEKYSTDLAFQNLVNSAVARILRLKYSLYPGFSASMVFPTPLKPPQTVVTSAHLRVVRQALEEALVRLHPRETGPVPIPQPGETFLVLVDGRTARACAACPEQRLLPTEVLTQAMVTASGGTLDATRITVRTFAEALAFLSRAPEGPDLQPEFDRATWVLIVALDERPEDPASSLPHLLLSERTDLLAGKQVVFWSLGPLYPLTAREVSRLSRYEALWTHVPPAIEIMAQALFGALNPRSRAPLSIAALGYNLADRLRPDPNQVIPLGAGPREGTVSGTPAPVTVRVGETLRVWAGPIRDRDGYLVPDGTPVAFTGVYSGQGSIGPFVVGTRDGFAEVDIPLDREGMLEIRAVSEPARLSYRLQLQIERNRVGRIATVVPPTPTPSPEPTRTPVPSPMPTPAAPSRPGRGLGPGLAGWSIFGWSALAILGISGLSFRLGRRRDLDRAWRAALLGFIAGWSAYSLLLLGSTTLPIPELPRILPLTAGATALLIGGLAALVPWGER</sequence>
<keyword evidence="7" id="KW-1133">Transmembrane helix</keyword>
<evidence type="ECO:0000256" key="3">
    <source>
        <dbReference type="ARBA" id="ARBA00012663"/>
    </source>
</evidence>
<feature type="domain" description="Glycoside hydrolase family 3 N-terminal" evidence="9">
    <location>
        <begin position="43"/>
        <end position="262"/>
    </location>
</feature>
<feature type="transmembrane region" description="Helical" evidence="7">
    <location>
        <begin position="864"/>
        <end position="885"/>
    </location>
</feature>
<dbReference type="InterPro" id="IPR017853">
    <property type="entry name" value="GH"/>
</dbReference>
<dbReference type="GO" id="GO:0009254">
    <property type="term" value="P:peptidoglycan turnover"/>
    <property type="evidence" value="ECO:0007669"/>
    <property type="project" value="TreeGrafter"/>
</dbReference>
<evidence type="ECO:0000256" key="8">
    <source>
        <dbReference type="SAM" id="SignalP"/>
    </source>
</evidence>
<dbReference type="InterPro" id="IPR050226">
    <property type="entry name" value="NagZ_Beta-hexosaminidase"/>
</dbReference>
<evidence type="ECO:0000256" key="2">
    <source>
        <dbReference type="ARBA" id="ARBA00005336"/>
    </source>
</evidence>
<reference evidence="11" key="1">
    <citation type="submission" date="2017-06" db="EMBL/GenBank/DDBJ databases">
        <authorList>
            <person name="Varghese N."/>
            <person name="Submissions S."/>
        </authorList>
    </citation>
    <scope>NUCLEOTIDE SEQUENCE [LARGE SCALE GENOMIC DNA]</scope>
    <source>
        <strain evidence="11">JAD2</strain>
    </source>
</reference>
<dbReference type="Proteomes" id="UP000197025">
    <property type="component" value="Unassembled WGS sequence"/>
</dbReference>
<keyword evidence="5" id="KW-0326">Glycosidase</keyword>
<comment type="catalytic activity">
    <reaction evidence="1">
        <text>Hydrolysis of terminal non-reducing N-acetyl-D-hexosamine residues in N-acetyl-beta-D-hexosaminides.</text>
        <dbReference type="EC" id="3.2.1.52"/>
    </reaction>
</comment>
<dbReference type="InterPro" id="IPR036962">
    <property type="entry name" value="Glyco_hydro_3_N_sf"/>
</dbReference>
<evidence type="ECO:0000313" key="10">
    <source>
        <dbReference type="EMBL" id="SNB49645.1"/>
    </source>
</evidence>
<dbReference type="RefSeq" id="WP_088569833.1">
    <property type="nucleotide sequence ID" value="NZ_FYEK01000002.1"/>
</dbReference>
<proteinExistence type="inferred from homology"/>
<gene>
    <name evidence="10" type="ORF">SAMN02746019_00029760</name>
</gene>
<dbReference type="PANTHER" id="PTHR30480">
    <property type="entry name" value="BETA-HEXOSAMINIDASE-RELATED"/>
    <property type="match status" value="1"/>
</dbReference>
<protein>
    <recommendedName>
        <fullName evidence="3">beta-N-acetylhexosaminidase</fullName>
        <ecNumber evidence="3">3.2.1.52</ecNumber>
    </recommendedName>
</protein>
<name>A0A212PRX0_9CHLR</name>
<feature type="compositionally biased region" description="Pro residues" evidence="6">
    <location>
        <begin position="764"/>
        <end position="788"/>
    </location>
</feature>
<dbReference type="Gene3D" id="3.20.20.300">
    <property type="entry name" value="Glycoside hydrolase, family 3, N-terminal domain"/>
    <property type="match status" value="1"/>
</dbReference>
<dbReference type="PANTHER" id="PTHR30480:SF13">
    <property type="entry name" value="BETA-HEXOSAMINIDASE"/>
    <property type="match status" value="1"/>
</dbReference>
<evidence type="ECO:0000256" key="1">
    <source>
        <dbReference type="ARBA" id="ARBA00001231"/>
    </source>
</evidence>
<evidence type="ECO:0000313" key="11">
    <source>
        <dbReference type="Proteomes" id="UP000197025"/>
    </source>
</evidence>
<dbReference type="SUPFAM" id="SSF51445">
    <property type="entry name" value="(Trans)glycosidases"/>
    <property type="match status" value="1"/>
</dbReference>
<evidence type="ECO:0000256" key="4">
    <source>
        <dbReference type="ARBA" id="ARBA00022801"/>
    </source>
</evidence>
<keyword evidence="7" id="KW-0472">Membrane</keyword>
<feature type="transmembrane region" description="Helical" evidence="7">
    <location>
        <begin position="799"/>
        <end position="820"/>
    </location>
</feature>
<dbReference type="EMBL" id="FYEK01000002">
    <property type="protein sequence ID" value="SNB49645.1"/>
    <property type="molecule type" value="Genomic_DNA"/>
</dbReference>